<dbReference type="GO" id="GO:0005112">
    <property type="term" value="F:Notch binding"/>
    <property type="evidence" value="ECO:0007669"/>
    <property type="project" value="TreeGrafter"/>
</dbReference>
<dbReference type="PANTHER" id="PTHR24044:SF420">
    <property type="entry name" value="DELTA AND NOTCH-LIKE EPIDERMAL GROWTH FACTOR-RELATED RECEPTOR ISOFORM X1"/>
    <property type="match status" value="1"/>
</dbReference>
<evidence type="ECO:0000313" key="5">
    <source>
        <dbReference type="Proteomes" id="UP000492821"/>
    </source>
</evidence>
<dbReference type="WBParaSite" id="Pan_g12293.t1">
    <property type="protein sequence ID" value="Pan_g12293.t1"/>
    <property type="gene ID" value="Pan_g12293"/>
</dbReference>
<evidence type="ECO:0000256" key="2">
    <source>
        <dbReference type="SAM" id="Phobius"/>
    </source>
</evidence>
<keyword evidence="5" id="KW-1185">Reference proteome</keyword>
<keyword evidence="1" id="KW-1015">Disulfide bond</keyword>
<dbReference type="PANTHER" id="PTHR24044">
    <property type="entry name" value="NOTCH LIGAND FAMILY MEMBER"/>
    <property type="match status" value="1"/>
</dbReference>
<feature type="disulfide bond" evidence="1">
    <location>
        <begin position="69"/>
        <end position="79"/>
    </location>
</feature>
<protein>
    <submittedName>
        <fullName evidence="6">EGF-like domain-containing protein</fullName>
    </submittedName>
</protein>
<reference evidence="6" key="2">
    <citation type="submission" date="2020-10" db="UniProtKB">
        <authorList>
            <consortium name="WormBaseParasite"/>
        </authorList>
    </citation>
    <scope>IDENTIFICATION</scope>
</reference>
<accession>A0A7E4USF7</accession>
<evidence type="ECO:0000313" key="6">
    <source>
        <dbReference type="WBParaSite" id="Pan_g12293.t1"/>
    </source>
</evidence>
<dbReference type="Proteomes" id="UP000492821">
    <property type="component" value="Unassembled WGS sequence"/>
</dbReference>
<keyword evidence="3" id="KW-0732">Signal</keyword>
<dbReference type="PROSITE" id="PS00022">
    <property type="entry name" value="EGF_1"/>
    <property type="match status" value="2"/>
</dbReference>
<keyword evidence="2" id="KW-0472">Membrane</keyword>
<keyword evidence="1" id="KW-0245">EGF-like domain</keyword>
<keyword evidence="2" id="KW-1133">Transmembrane helix</keyword>
<dbReference type="AlphaFoldDB" id="A0A7E4USF7"/>
<dbReference type="PROSITE" id="PS50026">
    <property type="entry name" value="EGF_3"/>
    <property type="match status" value="2"/>
</dbReference>
<dbReference type="SMART" id="SM00181">
    <property type="entry name" value="EGF"/>
    <property type="match status" value="2"/>
</dbReference>
<evidence type="ECO:0000256" key="3">
    <source>
        <dbReference type="SAM" id="SignalP"/>
    </source>
</evidence>
<comment type="caution">
    <text evidence="1">Lacks conserved residue(s) required for the propagation of feature annotation.</text>
</comment>
<feature type="signal peptide" evidence="3">
    <location>
        <begin position="1"/>
        <end position="21"/>
    </location>
</feature>
<dbReference type="InterPro" id="IPR050906">
    <property type="entry name" value="Notch_signaling"/>
</dbReference>
<dbReference type="Gene3D" id="2.10.25.10">
    <property type="entry name" value="Laminin"/>
    <property type="match status" value="2"/>
</dbReference>
<evidence type="ECO:0000256" key="1">
    <source>
        <dbReference type="PROSITE-ProRule" id="PRU00076"/>
    </source>
</evidence>
<feature type="domain" description="EGF-like" evidence="4">
    <location>
        <begin position="65"/>
        <end position="106"/>
    </location>
</feature>
<feature type="chain" id="PRO_5028933701" evidence="3">
    <location>
        <begin position="22"/>
        <end position="203"/>
    </location>
</feature>
<dbReference type="InterPro" id="IPR000742">
    <property type="entry name" value="EGF"/>
</dbReference>
<evidence type="ECO:0000259" key="4">
    <source>
        <dbReference type="PROSITE" id="PS50026"/>
    </source>
</evidence>
<dbReference type="SUPFAM" id="SSF57196">
    <property type="entry name" value="EGF/Laminin"/>
    <property type="match status" value="2"/>
</dbReference>
<feature type="domain" description="EGF-like" evidence="4">
    <location>
        <begin position="20"/>
        <end position="62"/>
    </location>
</feature>
<reference evidence="5" key="1">
    <citation type="journal article" date="2013" name="Genetics">
        <title>The draft genome and transcriptome of Panagrellus redivivus are shaped by the harsh demands of a free-living lifestyle.</title>
        <authorList>
            <person name="Srinivasan J."/>
            <person name="Dillman A.R."/>
            <person name="Macchietto M.G."/>
            <person name="Heikkinen L."/>
            <person name="Lakso M."/>
            <person name="Fracchia K.M."/>
            <person name="Antoshechkin I."/>
            <person name="Mortazavi A."/>
            <person name="Wong G."/>
            <person name="Sternberg P.W."/>
        </authorList>
    </citation>
    <scope>NUCLEOTIDE SEQUENCE [LARGE SCALE GENOMIC DNA]</scope>
    <source>
        <strain evidence="5">MT8872</strain>
    </source>
</reference>
<dbReference type="PROSITE" id="PS01186">
    <property type="entry name" value="EGF_2"/>
    <property type="match status" value="2"/>
</dbReference>
<name>A0A7E4USF7_PANRE</name>
<proteinExistence type="predicted"/>
<feature type="disulfide bond" evidence="1">
    <location>
        <begin position="52"/>
        <end position="61"/>
    </location>
</feature>
<keyword evidence="2" id="KW-0812">Transmembrane</keyword>
<feature type="disulfide bond" evidence="1">
    <location>
        <begin position="96"/>
        <end position="105"/>
    </location>
</feature>
<organism evidence="5 6">
    <name type="scientific">Panagrellus redivivus</name>
    <name type="common">Microworm</name>
    <dbReference type="NCBI Taxonomy" id="6233"/>
    <lineage>
        <taxon>Eukaryota</taxon>
        <taxon>Metazoa</taxon>
        <taxon>Ecdysozoa</taxon>
        <taxon>Nematoda</taxon>
        <taxon>Chromadorea</taxon>
        <taxon>Rhabditida</taxon>
        <taxon>Tylenchina</taxon>
        <taxon>Panagrolaimomorpha</taxon>
        <taxon>Panagrolaimoidea</taxon>
        <taxon>Panagrolaimidae</taxon>
        <taxon>Panagrellus</taxon>
    </lineage>
</organism>
<sequence>MSRFAFGFLFVAVYCICSISSEKCPERECENGGQCWGRFDTSHKNYVKHCFCAPPFTGEFCESKIPTSCDQLKCGNGTCQMVYSEYAGRDYAQCACNPGYDGDNCEIVEDVLSRKSSNSADEYTYFYNYTETNHVRYVYQFEVDYGFVWTFLSVSLCVVVLTSVMVYFLKCCKPKQTKKVKKSYLPRYIAPLINIKKMDTIWE</sequence>
<feature type="transmembrane region" description="Helical" evidence="2">
    <location>
        <begin position="146"/>
        <end position="169"/>
    </location>
</feature>